<dbReference type="Pfam" id="PF00025">
    <property type="entry name" value="Arf"/>
    <property type="match status" value="1"/>
</dbReference>
<evidence type="ECO:0000313" key="17">
    <source>
        <dbReference type="EnsemblFungi" id="PTTG_02942-t43_1-p1"/>
    </source>
</evidence>
<reference evidence="17" key="4">
    <citation type="submission" date="2025-05" db="UniProtKB">
        <authorList>
            <consortium name="EnsemblFungi"/>
        </authorList>
    </citation>
    <scope>IDENTIFICATION</scope>
    <source>
        <strain evidence="17">isolate 1-1 / race 1 (BBBD)</strain>
    </source>
</reference>
<dbReference type="SUPFAM" id="SSF52540">
    <property type="entry name" value="P-loop containing nucleoside triphosphate hydrolases"/>
    <property type="match status" value="1"/>
</dbReference>
<keyword evidence="8" id="KW-0333">Golgi apparatus</keyword>
<dbReference type="GO" id="GO:0005525">
    <property type="term" value="F:GTP binding"/>
    <property type="evidence" value="ECO:0007669"/>
    <property type="project" value="UniProtKB-KW"/>
</dbReference>
<proteinExistence type="inferred from homology"/>
<feature type="binding site" evidence="13">
    <location>
        <position position="115"/>
    </location>
    <ligand>
        <name>GTP</name>
        <dbReference type="ChEBI" id="CHEBI:37565"/>
    </ligand>
</feature>
<dbReference type="NCBIfam" id="TIGR00231">
    <property type="entry name" value="small_GTP"/>
    <property type="match status" value="1"/>
</dbReference>
<comment type="similarity">
    <text evidence="2 15">Belongs to the small GTPase superfamily. Arf family.</text>
</comment>
<accession>A0A0C4EQ84</accession>
<keyword evidence="6" id="KW-0931">ER-Golgi transport</keyword>
<evidence type="ECO:0000256" key="4">
    <source>
        <dbReference type="ARBA" id="ARBA00022707"/>
    </source>
</evidence>
<comment type="function">
    <text evidence="11">GTP-binding protein involved in protein trafficking; may modulate vesicle budding and uncoating within the Golgi apparatus.</text>
</comment>
<dbReference type="InterPro" id="IPR027417">
    <property type="entry name" value="P-loop_NTPase"/>
</dbReference>
<keyword evidence="7" id="KW-0653">Protein transport</keyword>
<keyword evidence="9 13" id="KW-0342">GTP-binding</keyword>
<dbReference type="PRINTS" id="PR00328">
    <property type="entry name" value="SAR1GTPBP"/>
</dbReference>
<dbReference type="InterPro" id="IPR005225">
    <property type="entry name" value="Small_GTP-bd"/>
</dbReference>
<reference evidence="17 18" key="3">
    <citation type="journal article" date="2017" name="G3 (Bethesda)">
        <title>Comparative analysis highlights variable genome content of wheat rusts and divergence of the mating loci.</title>
        <authorList>
            <person name="Cuomo C.A."/>
            <person name="Bakkeren G."/>
            <person name="Khalil H.B."/>
            <person name="Panwar V."/>
            <person name="Joly D."/>
            <person name="Linning R."/>
            <person name="Sakthikumar S."/>
            <person name="Song X."/>
            <person name="Adiconis X."/>
            <person name="Fan L."/>
            <person name="Goldberg J.M."/>
            <person name="Levin J.Z."/>
            <person name="Young S."/>
            <person name="Zeng Q."/>
            <person name="Anikster Y."/>
            <person name="Bruce M."/>
            <person name="Wang M."/>
            <person name="Yin C."/>
            <person name="McCallum B."/>
            <person name="Szabo L.J."/>
            <person name="Hulbert S."/>
            <person name="Chen X."/>
            <person name="Fellers J.P."/>
        </authorList>
    </citation>
    <scope>NUCLEOTIDE SEQUENCE</scope>
    <source>
        <strain evidence="17">isolate 1-1 / race 1 (BBBD)</strain>
        <strain evidence="18">Isolate 1-1 / race 1 (BBBD)</strain>
    </source>
</reference>
<sequence>MYKGRDPTGLASVENLGLVCSSTLARGAVSAQPCRGRADWLIITIMGLLTIIRKQRRKEREMRILMLGLDNAGKTTLVRRLKGDLDLSKVMPTLGFNIDTLIHRSYSLNIWDIGGQKTLRPYWRNYFESTDAIIWVIDSTDRARLSDTSIELNQLLLEERLAGASLLVFANKHDLAGALSLEEIEQSKEKWSDQKNCQALALKAKPTGHRYRIMACSAISVTKYTSVVDYKVYFTIDARALDAITDRPKAGCGVFSLGLGIYSAFALEKFFPHYRTWSLIINRAL</sequence>
<evidence type="ECO:0000256" key="11">
    <source>
        <dbReference type="ARBA" id="ARBA00053326"/>
    </source>
</evidence>
<dbReference type="SMART" id="SM00178">
    <property type="entry name" value="SAR"/>
    <property type="match status" value="1"/>
</dbReference>
<comment type="subcellular location">
    <subcellularLocation>
        <location evidence="1">Golgi apparatus</location>
    </subcellularLocation>
</comment>
<dbReference type="GO" id="GO:0015031">
    <property type="term" value="P:protein transport"/>
    <property type="evidence" value="ECO:0007669"/>
    <property type="project" value="UniProtKB-KW"/>
</dbReference>
<evidence type="ECO:0000256" key="2">
    <source>
        <dbReference type="ARBA" id="ARBA00010290"/>
    </source>
</evidence>
<dbReference type="AlphaFoldDB" id="A0A0C4EQ84"/>
<dbReference type="GO" id="GO:0046872">
    <property type="term" value="F:metal ion binding"/>
    <property type="evidence" value="ECO:0007669"/>
    <property type="project" value="UniProtKB-KW"/>
</dbReference>
<protein>
    <recommendedName>
        <fullName evidence="12">ADP-ribosylation factor</fullName>
    </recommendedName>
</protein>
<evidence type="ECO:0000256" key="7">
    <source>
        <dbReference type="ARBA" id="ARBA00022927"/>
    </source>
</evidence>
<feature type="binding site" evidence="14">
    <location>
        <position position="75"/>
    </location>
    <ligand>
        <name>Mg(2+)</name>
        <dbReference type="ChEBI" id="CHEBI:18420"/>
    </ligand>
</feature>
<reference evidence="16" key="1">
    <citation type="submission" date="2009-11" db="EMBL/GenBank/DDBJ databases">
        <authorList>
            <consortium name="The Broad Institute Genome Sequencing Platform"/>
            <person name="Ward D."/>
            <person name="Feldgarden M."/>
            <person name="Earl A."/>
            <person name="Young S.K."/>
            <person name="Zeng Q."/>
            <person name="Koehrsen M."/>
            <person name="Alvarado L."/>
            <person name="Berlin A."/>
            <person name="Bochicchio J."/>
            <person name="Borenstein D."/>
            <person name="Chapman S.B."/>
            <person name="Chen Z."/>
            <person name="Engels R."/>
            <person name="Freedman E."/>
            <person name="Gellesch M."/>
            <person name="Goldberg J."/>
            <person name="Griggs A."/>
            <person name="Gujja S."/>
            <person name="Heilman E."/>
            <person name="Heiman D."/>
            <person name="Hepburn T."/>
            <person name="Howarth C."/>
            <person name="Jen D."/>
            <person name="Larson L."/>
            <person name="Lewis B."/>
            <person name="Mehta T."/>
            <person name="Park D."/>
            <person name="Pearson M."/>
            <person name="Roberts A."/>
            <person name="Saif S."/>
            <person name="Shea T."/>
            <person name="Shenoy N."/>
            <person name="Sisk P."/>
            <person name="Stolte C."/>
            <person name="Sykes S."/>
            <person name="Thomson T."/>
            <person name="Walk T."/>
            <person name="White J."/>
            <person name="Yandava C."/>
            <person name="Izard J."/>
            <person name="Baranova O.V."/>
            <person name="Blanton J.M."/>
            <person name="Tanner A.C."/>
            <person name="Dewhirst F.E."/>
            <person name="Haas B."/>
            <person name="Nusbaum C."/>
            <person name="Birren B."/>
        </authorList>
    </citation>
    <scope>NUCLEOTIDE SEQUENCE [LARGE SCALE GENOMIC DNA]</scope>
    <source>
        <strain evidence="16">1-1 BBBD Race 1</strain>
    </source>
</reference>
<evidence type="ECO:0000256" key="15">
    <source>
        <dbReference type="RuleBase" id="RU003925"/>
    </source>
</evidence>
<keyword evidence="10" id="KW-0449">Lipoprotein</keyword>
<dbReference type="STRING" id="630390.A0A0C4EQ84"/>
<dbReference type="Gene3D" id="3.40.50.300">
    <property type="entry name" value="P-loop containing nucleotide triphosphate hydrolases"/>
    <property type="match status" value="1"/>
</dbReference>
<evidence type="ECO:0000256" key="6">
    <source>
        <dbReference type="ARBA" id="ARBA00022892"/>
    </source>
</evidence>
<keyword evidence="5 13" id="KW-0547">Nucleotide-binding</keyword>
<evidence type="ECO:0000256" key="12">
    <source>
        <dbReference type="ARBA" id="ARBA00070396"/>
    </source>
</evidence>
<keyword evidence="14" id="KW-0479">Metal-binding</keyword>
<evidence type="ECO:0000256" key="3">
    <source>
        <dbReference type="ARBA" id="ARBA00022448"/>
    </source>
</evidence>
<evidence type="ECO:0000256" key="14">
    <source>
        <dbReference type="PIRSR" id="PIRSR606689-2"/>
    </source>
</evidence>
<evidence type="ECO:0000256" key="8">
    <source>
        <dbReference type="ARBA" id="ARBA00023034"/>
    </source>
</evidence>
<feature type="binding site" evidence="13">
    <location>
        <begin position="68"/>
        <end position="75"/>
    </location>
    <ligand>
        <name>GTP</name>
        <dbReference type="ChEBI" id="CHEBI:37565"/>
    </ligand>
</feature>
<evidence type="ECO:0000256" key="9">
    <source>
        <dbReference type="ARBA" id="ARBA00023134"/>
    </source>
</evidence>
<dbReference type="OrthoDB" id="2011769at2759"/>
<dbReference type="PANTHER" id="PTHR45697">
    <property type="entry name" value="ADP-RIBOSYLATION FACTOR-LIKE PROTEIN 2-RELATED"/>
    <property type="match status" value="1"/>
</dbReference>
<organism evidence="16">
    <name type="scientific">Puccinia triticina (isolate 1-1 / race 1 (BBBD))</name>
    <name type="common">Brown leaf rust fungus</name>
    <dbReference type="NCBI Taxonomy" id="630390"/>
    <lineage>
        <taxon>Eukaryota</taxon>
        <taxon>Fungi</taxon>
        <taxon>Dikarya</taxon>
        <taxon>Basidiomycota</taxon>
        <taxon>Pucciniomycotina</taxon>
        <taxon>Pucciniomycetes</taxon>
        <taxon>Pucciniales</taxon>
        <taxon>Pucciniaceae</taxon>
        <taxon>Puccinia</taxon>
    </lineage>
</organism>
<keyword evidence="18" id="KW-1185">Reference proteome</keyword>
<dbReference type="InterPro" id="IPR044612">
    <property type="entry name" value="ARL2/3"/>
</dbReference>
<dbReference type="EnsemblFungi" id="PTTG_02942-t43_1">
    <property type="protein sequence ID" value="PTTG_02942-t43_1-p1"/>
    <property type="gene ID" value="PTTG_02942"/>
</dbReference>
<dbReference type="InterPro" id="IPR006689">
    <property type="entry name" value="Small_GTPase_ARF/SAR"/>
</dbReference>
<evidence type="ECO:0000256" key="1">
    <source>
        <dbReference type="ARBA" id="ARBA00004555"/>
    </source>
</evidence>
<dbReference type="SMART" id="SM00177">
    <property type="entry name" value="ARF"/>
    <property type="match status" value="1"/>
</dbReference>
<dbReference type="Proteomes" id="UP000005240">
    <property type="component" value="Unassembled WGS sequence"/>
</dbReference>
<dbReference type="FunFam" id="3.40.50.300:FF:003500">
    <property type="entry name" value="ADP-ribosylation factor 1"/>
    <property type="match status" value="1"/>
</dbReference>
<evidence type="ECO:0000313" key="16">
    <source>
        <dbReference type="EMBL" id="OAV96676.1"/>
    </source>
</evidence>
<feature type="binding site" evidence="13">
    <location>
        <begin position="171"/>
        <end position="174"/>
    </location>
    <ligand>
        <name>GTP</name>
        <dbReference type="ChEBI" id="CHEBI:37565"/>
    </ligand>
</feature>
<name>A0A0C4EQ84_PUCT1</name>
<dbReference type="GO" id="GO:0016192">
    <property type="term" value="P:vesicle-mediated transport"/>
    <property type="evidence" value="ECO:0007669"/>
    <property type="project" value="UniProtKB-KW"/>
</dbReference>
<keyword evidence="14" id="KW-0460">Magnesium</keyword>
<dbReference type="GO" id="GO:0003924">
    <property type="term" value="F:GTPase activity"/>
    <property type="evidence" value="ECO:0007669"/>
    <property type="project" value="InterPro"/>
</dbReference>
<reference evidence="16" key="2">
    <citation type="submission" date="2016-05" db="EMBL/GenBank/DDBJ databases">
        <title>Comparative analysis highlights variable genome content of wheat rusts and divergence of the mating loci.</title>
        <authorList>
            <person name="Cuomo C.A."/>
            <person name="Bakkeren G."/>
            <person name="Szabo L."/>
            <person name="Khalil H."/>
            <person name="Joly D."/>
            <person name="Goldberg J."/>
            <person name="Young S."/>
            <person name="Zeng Q."/>
            <person name="Fellers J."/>
        </authorList>
    </citation>
    <scope>NUCLEOTIDE SEQUENCE [LARGE SCALE GENOMIC DNA]</scope>
    <source>
        <strain evidence="16">1-1 BBBD Race 1</strain>
    </source>
</reference>
<gene>
    <name evidence="16" type="ORF">PTTG_02942</name>
</gene>
<keyword evidence="4" id="KW-0519">Myristate</keyword>
<dbReference type="VEuPathDB" id="FungiDB:PTTG_02942"/>
<feature type="binding site" evidence="14">
    <location>
        <position position="93"/>
    </location>
    <ligand>
        <name>Mg(2+)</name>
        <dbReference type="ChEBI" id="CHEBI:18420"/>
    </ligand>
</feature>
<evidence type="ECO:0000313" key="18">
    <source>
        <dbReference type="Proteomes" id="UP000005240"/>
    </source>
</evidence>
<keyword evidence="3" id="KW-0813">Transport</keyword>
<dbReference type="EMBL" id="ADAS02000018">
    <property type="protein sequence ID" value="OAV96676.1"/>
    <property type="molecule type" value="Genomic_DNA"/>
</dbReference>
<evidence type="ECO:0000256" key="10">
    <source>
        <dbReference type="ARBA" id="ARBA00023288"/>
    </source>
</evidence>
<evidence type="ECO:0000256" key="13">
    <source>
        <dbReference type="PIRSR" id="PIRSR606689-1"/>
    </source>
</evidence>
<dbReference type="PROSITE" id="PS51417">
    <property type="entry name" value="ARF"/>
    <property type="match status" value="1"/>
</dbReference>
<evidence type="ECO:0000256" key="5">
    <source>
        <dbReference type="ARBA" id="ARBA00022741"/>
    </source>
</evidence>
<dbReference type="GO" id="GO:0005794">
    <property type="term" value="C:Golgi apparatus"/>
    <property type="evidence" value="ECO:0007669"/>
    <property type="project" value="UniProtKB-SubCell"/>
</dbReference>